<evidence type="ECO:0000313" key="2">
    <source>
        <dbReference type="EMBL" id="KAH7320982.1"/>
    </source>
</evidence>
<evidence type="ECO:0000313" key="3">
    <source>
        <dbReference type="Proteomes" id="UP000813444"/>
    </source>
</evidence>
<dbReference type="EMBL" id="JAGPNK010000005">
    <property type="protein sequence ID" value="KAH7320982.1"/>
    <property type="molecule type" value="Genomic_DNA"/>
</dbReference>
<feature type="region of interest" description="Disordered" evidence="1">
    <location>
        <begin position="64"/>
        <end position="93"/>
    </location>
</feature>
<dbReference type="OrthoDB" id="185373at2759"/>
<organism evidence="2 3">
    <name type="scientific">Stachybotrys elegans</name>
    <dbReference type="NCBI Taxonomy" id="80388"/>
    <lineage>
        <taxon>Eukaryota</taxon>
        <taxon>Fungi</taxon>
        <taxon>Dikarya</taxon>
        <taxon>Ascomycota</taxon>
        <taxon>Pezizomycotina</taxon>
        <taxon>Sordariomycetes</taxon>
        <taxon>Hypocreomycetidae</taxon>
        <taxon>Hypocreales</taxon>
        <taxon>Stachybotryaceae</taxon>
        <taxon>Stachybotrys</taxon>
    </lineage>
</organism>
<sequence>MMGRRTTVVPRRRKPTFAELFTACYSSILASAAVVDAIRKEDRRQDLDRQLEKAREDLRSVRDEAASLHTLPPASLEASAGSSSDTQLSEHQQNGLRRAIYSIVKSRPFMKEIYMPAGLSSSPLLRHVRLRNLASRSVEGVREDYKNHRERIISAIHAEERNTTIRQRNPQTDRHIDRAAESTRELVYQLLKRAHQHDRRIPAAAKRGDDAFLKNPAFVEVIELARENYPHYTPRPSDPAMLEDEMSGFNKRLRHILNSQHHSLSQKIATICFNMFVARHPPNIHTYNSLVVCLSSFRDCTSLAEAVCNSFSYKTVLCPTPSTFSAILGHYEKSYNAGRFIRTLARISGLDDTTGAKVGRRHVNDIIDSPDQHDLAANRLTYPGKGDWVYSVPEIDAGTTESVIRGLLTFKLYALASRLFMASLRLQIRLDEVTIHRLFDNCLATLDRDSAAALVRGFATVGDWPTMIRRIYSDAMLRYITLQLYGIMDFCGLYHEDSSQCSVAAANSLGIPKRQVAKLLHTLYRVSKPSKNKAFDQAIQKVRTHMRTDRLQSRLYQIEGLMKTVRGVQNRTFYIKDALLRETKGSPGFNISLTRYLCQDAEEISMKLNQEFIDLFKPQSALILQTCEELNEELEDILPMGGGLGDIDVDRGLQVLEEYNLRMKYHHPPARIVVYREAEQLLHDCERFARGETKSAEEPEVVAVARDSMTIAAPPKVEAATYRRYRSGPAKSYRYPVSATRTHLVTSTELGVESNVIRMFHDRLEAFTKSFECVREGFIDMDSTRPSHTDSQMLEDTTMEFLSN</sequence>
<name>A0A8K0SQ34_9HYPO</name>
<dbReference type="AlphaFoldDB" id="A0A8K0SQ34"/>
<reference evidence="2" key="1">
    <citation type="journal article" date="2021" name="Nat. Commun.">
        <title>Genetic determinants of endophytism in the Arabidopsis root mycobiome.</title>
        <authorList>
            <person name="Mesny F."/>
            <person name="Miyauchi S."/>
            <person name="Thiergart T."/>
            <person name="Pickel B."/>
            <person name="Atanasova L."/>
            <person name="Karlsson M."/>
            <person name="Huettel B."/>
            <person name="Barry K.W."/>
            <person name="Haridas S."/>
            <person name="Chen C."/>
            <person name="Bauer D."/>
            <person name="Andreopoulos W."/>
            <person name="Pangilinan J."/>
            <person name="LaButti K."/>
            <person name="Riley R."/>
            <person name="Lipzen A."/>
            <person name="Clum A."/>
            <person name="Drula E."/>
            <person name="Henrissat B."/>
            <person name="Kohler A."/>
            <person name="Grigoriev I.V."/>
            <person name="Martin F.M."/>
            <person name="Hacquard S."/>
        </authorList>
    </citation>
    <scope>NUCLEOTIDE SEQUENCE</scope>
    <source>
        <strain evidence="2">MPI-CAGE-CH-0235</strain>
    </source>
</reference>
<evidence type="ECO:0000256" key="1">
    <source>
        <dbReference type="SAM" id="MobiDB-lite"/>
    </source>
</evidence>
<feature type="compositionally biased region" description="Polar residues" evidence="1">
    <location>
        <begin position="80"/>
        <end position="93"/>
    </location>
</feature>
<proteinExistence type="predicted"/>
<comment type="caution">
    <text evidence="2">The sequence shown here is derived from an EMBL/GenBank/DDBJ whole genome shotgun (WGS) entry which is preliminary data.</text>
</comment>
<dbReference type="Proteomes" id="UP000813444">
    <property type="component" value="Unassembled WGS sequence"/>
</dbReference>
<protein>
    <submittedName>
        <fullName evidence="2">Uncharacterized protein</fullName>
    </submittedName>
</protein>
<keyword evidence="3" id="KW-1185">Reference proteome</keyword>
<gene>
    <name evidence="2" type="ORF">B0I35DRAFT_407997</name>
</gene>
<accession>A0A8K0SQ34</accession>